<dbReference type="AlphaFoldDB" id="A0A495MEY0"/>
<organism evidence="5 6">
    <name type="scientific">Flavobacterium endophyticum</name>
    <dbReference type="NCBI Taxonomy" id="1540163"/>
    <lineage>
        <taxon>Bacteria</taxon>
        <taxon>Pseudomonadati</taxon>
        <taxon>Bacteroidota</taxon>
        <taxon>Flavobacteriia</taxon>
        <taxon>Flavobacteriales</taxon>
        <taxon>Flavobacteriaceae</taxon>
        <taxon>Flavobacterium</taxon>
    </lineage>
</organism>
<keyword evidence="3" id="KW-0732">Signal</keyword>
<evidence type="ECO:0000313" key="6">
    <source>
        <dbReference type="Proteomes" id="UP000277579"/>
    </source>
</evidence>
<dbReference type="GO" id="GO:0016020">
    <property type="term" value="C:membrane"/>
    <property type="evidence" value="ECO:0007669"/>
    <property type="project" value="UniProtKB-SubCell"/>
</dbReference>
<dbReference type="SUPFAM" id="SSF56601">
    <property type="entry name" value="beta-lactamase/transpeptidase-like"/>
    <property type="match status" value="1"/>
</dbReference>
<comment type="caution">
    <text evidence="5">The sequence shown here is derived from an EMBL/GenBank/DDBJ whole genome shotgun (WGS) entry which is preliminary data.</text>
</comment>
<proteinExistence type="predicted"/>
<dbReference type="PANTHER" id="PTHR46825">
    <property type="entry name" value="D-ALANYL-D-ALANINE-CARBOXYPEPTIDASE/ENDOPEPTIDASE AMPH"/>
    <property type="match status" value="1"/>
</dbReference>
<dbReference type="InterPro" id="IPR050491">
    <property type="entry name" value="AmpC-like"/>
</dbReference>
<dbReference type="OrthoDB" id="9793489at2"/>
<feature type="chain" id="PRO_5019789191" evidence="3">
    <location>
        <begin position="19"/>
        <end position="458"/>
    </location>
</feature>
<dbReference type="Gene3D" id="3.40.710.10">
    <property type="entry name" value="DD-peptidase/beta-lactamase superfamily"/>
    <property type="match status" value="1"/>
</dbReference>
<evidence type="ECO:0000256" key="1">
    <source>
        <dbReference type="ARBA" id="ARBA00004370"/>
    </source>
</evidence>
<protein>
    <submittedName>
        <fullName evidence="5">CubicO group peptidase (Beta-lactamase class C family)</fullName>
    </submittedName>
</protein>
<dbReference type="Pfam" id="PF00144">
    <property type="entry name" value="Beta-lactamase"/>
    <property type="match status" value="1"/>
</dbReference>
<dbReference type="RefSeq" id="WP_121376503.1">
    <property type="nucleotide sequence ID" value="NZ_RBLC01000002.1"/>
</dbReference>
<dbReference type="Proteomes" id="UP000277579">
    <property type="component" value="Unassembled WGS sequence"/>
</dbReference>
<sequence>MIKLVTLSALFLVQAAIAQTKAEKLDSLFIAVEKDSSFNGNVLIAEKGKVIYERSVGYADFKTKEKLKSNSVFELASVTKQFTAMGIVLLQKQGKLSYDDPISKYLPELSMYNDITIKNLLIHTGGLPDYMELMSQEENNDDFATNQTIIDLFVKLKPAVLFKPDEKHEYSNTGYALLATIIERASKQSYGDYLQENIFKPLKMKDTRVYRRWYKPERIQNITHGHIYSDSLKQFIFPDDMGKKYYTVYLDGIVGDGMVNSTASDLLLWDRALYTNKLVNEKDKELIFSSYTTKDKLPTNYGFGWGISSSEIYGKVASHSGGWSGYVTYIARYLDRDYTIILLQNVSSRKTKIPQKQVKNILFGTLYKADRKKVEKVAGTYKNEKGDERELFLDQGKLYVRLNPESKIELIPIAENKFLADGYQPEVFYEFVADNNKIAKYIVTQPQLSVRKEAIKIK</sequence>
<dbReference type="InterPro" id="IPR001466">
    <property type="entry name" value="Beta-lactam-related"/>
</dbReference>
<feature type="domain" description="Beta-lactamase-related" evidence="4">
    <location>
        <begin position="41"/>
        <end position="348"/>
    </location>
</feature>
<keyword evidence="6" id="KW-1185">Reference proteome</keyword>
<keyword evidence="2" id="KW-0472">Membrane</keyword>
<evidence type="ECO:0000256" key="3">
    <source>
        <dbReference type="SAM" id="SignalP"/>
    </source>
</evidence>
<name>A0A495MEY0_9FLAO</name>
<evidence type="ECO:0000313" key="5">
    <source>
        <dbReference type="EMBL" id="RKS23293.1"/>
    </source>
</evidence>
<reference evidence="5 6" key="1">
    <citation type="submission" date="2018-10" db="EMBL/GenBank/DDBJ databases">
        <title>Genomic Encyclopedia of Archaeal and Bacterial Type Strains, Phase II (KMG-II): from individual species to whole genera.</title>
        <authorList>
            <person name="Goeker M."/>
        </authorList>
    </citation>
    <scope>NUCLEOTIDE SEQUENCE [LARGE SCALE GENOMIC DNA]</scope>
    <source>
        <strain evidence="5 6">DSM 29537</strain>
    </source>
</reference>
<gene>
    <name evidence="5" type="ORF">CLV94_2200</name>
</gene>
<feature type="signal peptide" evidence="3">
    <location>
        <begin position="1"/>
        <end position="18"/>
    </location>
</feature>
<dbReference type="EMBL" id="RBLC01000002">
    <property type="protein sequence ID" value="RKS23293.1"/>
    <property type="molecule type" value="Genomic_DNA"/>
</dbReference>
<dbReference type="InterPro" id="IPR012338">
    <property type="entry name" value="Beta-lactam/transpept-like"/>
</dbReference>
<evidence type="ECO:0000259" key="4">
    <source>
        <dbReference type="Pfam" id="PF00144"/>
    </source>
</evidence>
<evidence type="ECO:0000256" key="2">
    <source>
        <dbReference type="ARBA" id="ARBA00023136"/>
    </source>
</evidence>
<comment type="subcellular location">
    <subcellularLocation>
        <location evidence="1">Membrane</location>
    </subcellularLocation>
</comment>
<dbReference type="PANTHER" id="PTHR46825:SF11">
    <property type="entry name" value="PENICILLIN-BINDING PROTEIN 4"/>
    <property type="match status" value="1"/>
</dbReference>
<accession>A0A495MEY0</accession>